<proteinExistence type="predicted"/>
<dbReference type="EMBL" id="FQTU01000003">
    <property type="protein sequence ID" value="SHE55853.1"/>
    <property type="molecule type" value="Genomic_DNA"/>
</dbReference>
<accession>A0A1M4UGX6</accession>
<dbReference type="OrthoDB" id="2051525at2"/>
<dbReference type="Proteomes" id="UP000184251">
    <property type="component" value="Unassembled WGS sequence"/>
</dbReference>
<protein>
    <recommendedName>
        <fullName evidence="4">Cell division protein FtsL</fullName>
    </recommendedName>
</protein>
<dbReference type="AlphaFoldDB" id="A0A1M4UGX6"/>
<keyword evidence="1" id="KW-0812">Transmembrane</keyword>
<feature type="transmembrane region" description="Helical" evidence="1">
    <location>
        <begin position="39"/>
        <end position="57"/>
    </location>
</feature>
<evidence type="ECO:0000313" key="3">
    <source>
        <dbReference type="Proteomes" id="UP000184251"/>
    </source>
</evidence>
<reference evidence="2 3" key="1">
    <citation type="submission" date="2016-11" db="EMBL/GenBank/DDBJ databases">
        <authorList>
            <person name="Jaros S."/>
            <person name="Januszkiewicz K."/>
            <person name="Wedrychowicz H."/>
        </authorList>
    </citation>
    <scope>NUCLEOTIDE SEQUENCE [LARGE SCALE GENOMIC DNA]</scope>
    <source>
        <strain evidence="2 3">DSM 14828</strain>
    </source>
</reference>
<evidence type="ECO:0000313" key="2">
    <source>
        <dbReference type="EMBL" id="SHE55853.1"/>
    </source>
</evidence>
<name>A0A1M4UGX6_9FIRM</name>
<keyword evidence="1" id="KW-1133">Transmembrane helix</keyword>
<keyword evidence="1" id="KW-0472">Membrane</keyword>
<sequence>MVISEKKLYNYYLEDDDIAIARIRDKYEKKRRIKGSTKIKCLLIVATLFLLGMGILFQHSRINNINKYIVQFEKDLKEIQMINDTKEGQLLSSLDLNYIENYAKDELGMVEPDGEQFTYMALSNGAQLVQTRMETESAQKDESKLVSWIVNLIN</sequence>
<evidence type="ECO:0000256" key="1">
    <source>
        <dbReference type="SAM" id="Phobius"/>
    </source>
</evidence>
<dbReference type="RefSeq" id="WP_073269755.1">
    <property type="nucleotide sequence ID" value="NZ_FQTU01000003.1"/>
</dbReference>
<organism evidence="2 3">
    <name type="scientific">Alkalibacter saccharofermentans DSM 14828</name>
    <dbReference type="NCBI Taxonomy" id="1120975"/>
    <lineage>
        <taxon>Bacteria</taxon>
        <taxon>Bacillati</taxon>
        <taxon>Bacillota</taxon>
        <taxon>Clostridia</taxon>
        <taxon>Eubacteriales</taxon>
        <taxon>Eubacteriaceae</taxon>
        <taxon>Alkalibacter</taxon>
    </lineage>
</organism>
<dbReference type="STRING" id="1120975.SAMN02746064_00764"/>
<gene>
    <name evidence="2" type="ORF">SAMN02746064_00764</name>
</gene>
<keyword evidence="3" id="KW-1185">Reference proteome</keyword>
<evidence type="ECO:0008006" key="4">
    <source>
        <dbReference type="Google" id="ProtNLM"/>
    </source>
</evidence>